<keyword evidence="2" id="KW-0472">Membrane</keyword>
<feature type="compositionally biased region" description="Polar residues" evidence="1">
    <location>
        <begin position="525"/>
        <end position="540"/>
    </location>
</feature>
<feature type="compositionally biased region" description="Low complexity" evidence="1">
    <location>
        <begin position="304"/>
        <end position="314"/>
    </location>
</feature>
<dbReference type="AlphaFoldDB" id="A0A9P9BHA3"/>
<sequence length="774" mass="79649">MATNANLPSGAFLTTIGGKKCTAVPFAARNVTVTTSSLLTTTLVTSTTTTANLEVTASPDLSSSTSAESVKTSPAATVPIAVPSQAEPSTTSAVTTTVATQVTTTSTEAQTTAQATTQTQVISASVPPAQNPPPAQDVVAPTTAVATSAPAPPPAQPQPETTQQPVQDPALAPSPTTATTTAAIVPGVTTTNTSVAASETTVPVDDSTTTPNAAPSTDVPADTQPQPTEQQPGSDGQTTPSTTADGVVLPSTATATATTTSTSTAPLGVPVLAGPGPSEASEVVEPVTSTNELGEIVVAPTQPASPDSPGASSAPRPPVTPSISDTRPPETALPSLEGGGGGMGPQATAAVAGGVAGTVVLIGILAFLFCWRRRRRNGPRSPGSPASTERGIREKAPYVITRTSIGPTPVSEKFKASMVYKYQQASLHMVELGVRAAEAIGLRKRTDVDLDRGPSQYGPLMAGGHSRNNSGFGLPPATLVPKRDFPDWWDRLTEDEAQNWTIKPEDGGAQPSRQPADQTTDRSSIRASSNVMGANAVSNQDPPPPIPTRKGPIANDGAPAPKTGGTLQPTKAPASGRPGQPRQAAPSDHFLSNLGLNFDPADPFSDVNSMSHVSAMVMPLSAPTGTDPFSDANAIPTNPQARGPANYVQGVQHARRESRNAVMRRQQAESVYRDSAVSEESFQTRRNRVRSDPFDLDRPELRAAMPPNAADLANKAKEPAPPRQAHVRTHSSSSSKYSTHTVSEAAWSEPGPDIGPGVARKRSNGSQTSVGRAM</sequence>
<reference evidence="3" key="1">
    <citation type="journal article" date="2021" name="Nat. Commun.">
        <title>Genetic determinants of endophytism in the Arabidopsis root mycobiome.</title>
        <authorList>
            <person name="Mesny F."/>
            <person name="Miyauchi S."/>
            <person name="Thiergart T."/>
            <person name="Pickel B."/>
            <person name="Atanasova L."/>
            <person name="Karlsson M."/>
            <person name="Huettel B."/>
            <person name="Barry K.W."/>
            <person name="Haridas S."/>
            <person name="Chen C."/>
            <person name="Bauer D."/>
            <person name="Andreopoulos W."/>
            <person name="Pangilinan J."/>
            <person name="LaButti K."/>
            <person name="Riley R."/>
            <person name="Lipzen A."/>
            <person name="Clum A."/>
            <person name="Drula E."/>
            <person name="Henrissat B."/>
            <person name="Kohler A."/>
            <person name="Grigoriev I.V."/>
            <person name="Martin F.M."/>
            <person name="Hacquard S."/>
        </authorList>
    </citation>
    <scope>NUCLEOTIDE SEQUENCE</scope>
    <source>
        <strain evidence="3">MPI-CAGE-CH-0230</strain>
    </source>
</reference>
<feature type="compositionally biased region" description="Low complexity" evidence="1">
    <location>
        <begin position="158"/>
        <end position="191"/>
    </location>
</feature>
<keyword evidence="2" id="KW-0812">Transmembrane</keyword>
<accession>A0A9P9BHA3</accession>
<dbReference type="EMBL" id="JAGTJQ010000011">
    <property type="protein sequence ID" value="KAH7018284.1"/>
    <property type="molecule type" value="Genomic_DNA"/>
</dbReference>
<feature type="region of interest" description="Disordered" evidence="1">
    <location>
        <begin position="376"/>
        <end position="395"/>
    </location>
</feature>
<gene>
    <name evidence="3" type="ORF">B0I36DRAFT_37461</name>
</gene>
<dbReference type="RefSeq" id="XP_046006551.1">
    <property type="nucleotide sequence ID" value="XM_046160291.1"/>
</dbReference>
<evidence type="ECO:0000256" key="1">
    <source>
        <dbReference type="SAM" id="MobiDB-lite"/>
    </source>
</evidence>
<feature type="compositionally biased region" description="Basic and acidic residues" evidence="1">
    <location>
        <begin position="689"/>
        <end position="701"/>
    </location>
</feature>
<keyword evidence="4" id="KW-1185">Reference proteome</keyword>
<dbReference type="GeneID" id="70189837"/>
<protein>
    <submittedName>
        <fullName evidence="3">Uncharacterized protein</fullName>
    </submittedName>
</protein>
<evidence type="ECO:0000256" key="2">
    <source>
        <dbReference type="SAM" id="Phobius"/>
    </source>
</evidence>
<name>A0A9P9BHA3_9PEZI</name>
<keyword evidence="2" id="KW-1133">Transmembrane helix</keyword>
<dbReference type="Proteomes" id="UP000756346">
    <property type="component" value="Unassembled WGS sequence"/>
</dbReference>
<comment type="caution">
    <text evidence="3">The sequence shown here is derived from an EMBL/GenBank/DDBJ whole genome shotgun (WGS) entry which is preliminary data.</text>
</comment>
<feature type="region of interest" description="Disordered" evidence="1">
    <location>
        <begin position="144"/>
        <end position="288"/>
    </location>
</feature>
<feature type="compositionally biased region" description="Polar residues" evidence="1">
    <location>
        <begin position="223"/>
        <end position="244"/>
    </location>
</feature>
<feature type="region of interest" description="Disordered" evidence="1">
    <location>
        <begin position="300"/>
        <end position="344"/>
    </location>
</feature>
<feature type="compositionally biased region" description="Polar residues" evidence="1">
    <location>
        <begin position="764"/>
        <end position="774"/>
    </location>
</feature>
<feature type="region of interest" description="Disordered" evidence="1">
    <location>
        <begin position="663"/>
        <end position="774"/>
    </location>
</feature>
<feature type="compositionally biased region" description="Low complexity" evidence="1">
    <location>
        <begin position="62"/>
        <end position="73"/>
    </location>
</feature>
<proteinExistence type="predicted"/>
<feature type="region of interest" description="Disordered" evidence="1">
    <location>
        <begin position="57"/>
        <end position="94"/>
    </location>
</feature>
<feature type="compositionally biased region" description="Low complexity" evidence="1">
    <location>
        <begin position="251"/>
        <end position="277"/>
    </location>
</feature>
<feature type="transmembrane region" description="Helical" evidence="2">
    <location>
        <begin position="349"/>
        <end position="371"/>
    </location>
</feature>
<feature type="compositionally biased region" description="Low complexity" evidence="1">
    <location>
        <begin position="198"/>
        <end position="211"/>
    </location>
</feature>
<dbReference type="OrthoDB" id="5240840at2759"/>
<evidence type="ECO:0000313" key="4">
    <source>
        <dbReference type="Proteomes" id="UP000756346"/>
    </source>
</evidence>
<organism evidence="3 4">
    <name type="scientific">Microdochium trichocladiopsis</name>
    <dbReference type="NCBI Taxonomy" id="1682393"/>
    <lineage>
        <taxon>Eukaryota</taxon>
        <taxon>Fungi</taxon>
        <taxon>Dikarya</taxon>
        <taxon>Ascomycota</taxon>
        <taxon>Pezizomycotina</taxon>
        <taxon>Sordariomycetes</taxon>
        <taxon>Xylariomycetidae</taxon>
        <taxon>Xylariales</taxon>
        <taxon>Microdochiaceae</taxon>
        <taxon>Microdochium</taxon>
    </lineage>
</organism>
<feature type="region of interest" description="Disordered" evidence="1">
    <location>
        <begin position="500"/>
        <end position="593"/>
    </location>
</feature>
<feature type="compositionally biased region" description="Low complexity" evidence="1">
    <location>
        <begin position="730"/>
        <end position="743"/>
    </location>
</feature>
<evidence type="ECO:0000313" key="3">
    <source>
        <dbReference type="EMBL" id="KAH7018284.1"/>
    </source>
</evidence>